<keyword evidence="4 7" id="KW-0812">Transmembrane</keyword>
<evidence type="ECO:0000259" key="8">
    <source>
        <dbReference type="Pfam" id="PF02706"/>
    </source>
</evidence>
<gene>
    <name evidence="9" type="ORF">H8911_09850</name>
</gene>
<organism evidence="9 10">
    <name type="scientific">Holdemanella hominis</name>
    <dbReference type="NCBI Taxonomy" id="2764327"/>
    <lineage>
        <taxon>Bacteria</taxon>
        <taxon>Bacillati</taxon>
        <taxon>Bacillota</taxon>
        <taxon>Erysipelotrichia</taxon>
        <taxon>Erysipelotrichales</taxon>
        <taxon>Erysipelotrichaceae</taxon>
        <taxon>Holdemanella</taxon>
    </lineage>
</organism>
<evidence type="ECO:0000256" key="4">
    <source>
        <dbReference type="ARBA" id="ARBA00022692"/>
    </source>
</evidence>
<comment type="similarity">
    <text evidence="2">Belongs to the CpsC/CapA family.</text>
</comment>
<sequence length="212" mass="23748">MNNDYINDEMEIDLIELLKDIIKNRMFIVKITLLCGVVVFGVSKFILPKSYISNTDITIIPAGTSLDYTSYLTGSKVLNGVSNRIDFEMAALVESIEVTRDSNNTYNYNIKATTNNPKLSYRIVKNVVNEFKKSMISELNLSSVTTMNEPQINTTPVSPNVKKNTLIGTFIGLVISVGIVVLRFLFDKHLRNAEEAEMFLGVDVLAEIPLKK</sequence>
<comment type="subcellular location">
    <subcellularLocation>
        <location evidence="1">Cell membrane</location>
        <topology evidence="1">Multi-pass membrane protein</topology>
    </subcellularLocation>
</comment>
<accession>A0ABR7KJU8</accession>
<dbReference type="InterPro" id="IPR003856">
    <property type="entry name" value="LPS_length_determ_N"/>
</dbReference>
<feature type="transmembrane region" description="Helical" evidence="7">
    <location>
        <begin position="166"/>
        <end position="186"/>
    </location>
</feature>
<dbReference type="EMBL" id="JACRWH010000050">
    <property type="protein sequence ID" value="MBC6013013.1"/>
    <property type="molecule type" value="Genomic_DNA"/>
</dbReference>
<keyword evidence="5 7" id="KW-1133">Transmembrane helix</keyword>
<evidence type="ECO:0000313" key="10">
    <source>
        <dbReference type="Proteomes" id="UP000649075"/>
    </source>
</evidence>
<evidence type="ECO:0000256" key="7">
    <source>
        <dbReference type="SAM" id="Phobius"/>
    </source>
</evidence>
<feature type="domain" description="Polysaccharide chain length determinant N-terminal" evidence="8">
    <location>
        <begin position="11"/>
        <end position="67"/>
    </location>
</feature>
<dbReference type="InterPro" id="IPR050445">
    <property type="entry name" value="Bact_polysacc_biosynth/exp"/>
</dbReference>
<dbReference type="PANTHER" id="PTHR32309">
    <property type="entry name" value="TYROSINE-PROTEIN KINASE"/>
    <property type="match status" value="1"/>
</dbReference>
<name>A0ABR7KJU8_9FIRM</name>
<dbReference type="Proteomes" id="UP000649075">
    <property type="component" value="Unassembled WGS sequence"/>
</dbReference>
<dbReference type="Pfam" id="PF02706">
    <property type="entry name" value="Wzz"/>
    <property type="match status" value="1"/>
</dbReference>
<reference evidence="9 10" key="1">
    <citation type="submission" date="2020-08" db="EMBL/GenBank/DDBJ databases">
        <authorList>
            <person name="Liu C."/>
            <person name="Sun Q."/>
        </authorList>
    </citation>
    <scope>NUCLEOTIDE SEQUENCE [LARGE SCALE GENOMIC DNA]</scope>
    <source>
        <strain evidence="9 10">L34</strain>
    </source>
</reference>
<proteinExistence type="inferred from homology"/>
<keyword evidence="10" id="KW-1185">Reference proteome</keyword>
<keyword evidence="6 7" id="KW-0472">Membrane</keyword>
<dbReference type="RefSeq" id="WP_186999537.1">
    <property type="nucleotide sequence ID" value="NZ_JACRWH010000050.1"/>
</dbReference>
<evidence type="ECO:0000256" key="3">
    <source>
        <dbReference type="ARBA" id="ARBA00022475"/>
    </source>
</evidence>
<protein>
    <recommendedName>
        <fullName evidence="8">Polysaccharide chain length determinant N-terminal domain-containing protein</fullName>
    </recommendedName>
</protein>
<evidence type="ECO:0000256" key="2">
    <source>
        <dbReference type="ARBA" id="ARBA00006683"/>
    </source>
</evidence>
<evidence type="ECO:0000256" key="5">
    <source>
        <dbReference type="ARBA" id="ARBA00022989"/>
    </source>
</evidence>
<feature type="transmembrane region" description="Helical" evidence="7">
    <location>
        <begin position="27"/>
        <end position="47"/>
    </location>
</feature>
<evidence type="ECO:0000256" key="1">
    <source>
        <dbReference type="ARBA" id="ARBA00004651"/>
    </source>
</evidence>
<keyword evidence="3" id="KW-1003">Cell membrane</keyword>
<evidence type="ECO:0000313" key="9">
    <source>
        <dbReference type="EMBL" id="MBC6013013.1"/>
    </source>
</evidence>
<comment type="caution">
    <text evidence="9">The sequence shown here is derived from an EMBL/GenBank/DDBJ whole genome shotgun (WGS) entry which is preliminary data.</text>
</comment>
<dbReference type="PANTHER" id="PTHR32309:SF31">
    <property type="entry name" value="CAPSULAR EXOPOLYSACCHARIDE FAMILY"/>
    <property type="match status" value="1"/>
</dbReference>
<evidence type="ECO:0000256" key="6">
    <source>
        <dbReference type="ARBA" id="ARBA00023136"/>
    </source>
</evidence>